<reference evidence="2" key="1">
    <citation type="journal article" date="2008" name="Nat. Genet.">
        <title>The Pristionchus pacificus genome provides a unique perspective on nematode lifestyle and parasitism.</title>
        <authorList>
            <person name="Dieterich C."/>
            <person name="Clifton S.W."/>
            <person name="Schuster L.N."/>
            <person name="Chinwalla A."/>
            <person name="Delehaunty K."/>
            <person name="Dinkelacker I."/>
            <person name="Fulton L."/>
            <person name="Fulton R."/>
            <person name="Godfrey J."/>
            <person name="Minx P."/>
            <person name="Mitreva M."/>
            <person name="Roeseler W."/>
            <person name="Tian H."/>
            <person name="Witte H."/>
            <person name="Yang S.P."/>
            <person name="Wilson R.K."/>
            <person name="Sommer R.J."/>
        </authorList>
    </citation>
    <scope>NUCLEOTIDE SEQUENCE [LARGE SCALE GENOMIC DNA]</scope>
    <source>
        <strain evidence="2">PS312</strain>
    </source>
</reference>
<name>A0A2A6CI59_PRIPA</name>
<accession>A0A2A6CI59</accession>
<gene>
    <name evidence="1" type="primary">WBGene00276357</name>
</gene>
<proteinExistence type="predicted"/>
<dbReference type="AlphaFoldDB" id="A0A2A6CI59"/>
<sequence>MSDRAMRMLLVTLLLICSLDQFARAGDPVPSPVTRDELRDCGKTYTCYVPTTCTLLDAGKLREMSKSTVTSVDSDTLVYPHCPAVVRVYSTVVDPMKLKSDPIPTPQCDPGKLMLSLDSADPTKKYEKIRYSPGNYFCDDEVYEIEYKNKSGLFSKISKIECKIDSNQFKFALTKINSDPLTKPDVVDEAEIRCVADVNLFCDEGVKVHEEKGKVNGPLYVKPVRAKNNKKAGTLKCADKTPHLVVKDIDKPIQNATFECTKFGKDQFWTVNRINMPPIRLTKDGPEVYCIDTLDCYLHLRIPESSVIGGDLDESTHLPKCGDKGILHVINGTKKARINPPYCNFATGEYEYNETMSNHIGVVVETTKFECTYPEETREEIRTPSVGKKVGASIGAFLGAIAVGAGIYGQKVWKRYCMDENEKELILKNIAKKETEEKTPKALLAGKEVYNWNRMLMHFQRRGFEQTGANRDGVFVPITRPDKHAQAQFDPKTKDPKIAADYYMNDRDVDENNTWDRTTVEKTLIDSIIIDLTECELSEEIEIRLDQREINECPVRVMEIRRRELPEL</sequence>
<evidence type="ECO:0000313" key="2">
    <source>
        <dbReference type="Proteomes" id="UP000005239"/>
    </source>
</evidence>
<keyword evidence="2" id="KW-1185">Reference proteome</keyword>
<accession>A0A8R1UQK5</accession>
<protein>
    <submittedName>
        <fullName evidence="1">Uncharacterized protein</fullName>
    </submittedName>
</protein>
<organism evidence="1 2">
    <name type="scientific">Pristionchus pacificus</name>
    <name type="common">Parasitic nematode worm</name>
    <dbReference type="NCBI Taxonomy" id="54126"/>
    <lineage>
        <taxon>Eukaryota</taxon>
        <taxon>Metazoa</taxon>
        <taxon>Ecdysozoa</taxon>
        <taxon>Nematoda</taxon>
        <taxon>Chromadorea</taxon>
        <taxon>Rhabditida</taxon>
        <taxon>Rhabditina</taxon>
        <taxon>Diplogasteromorpha</taxon>
        <taxon>Diplogasteroidea</taxon>
        <taxon>Neodiplogasteridae</taxon>
        <taxon>Pristionchus</taxon>
    </lineage>
</organism>
<evidence type="ECO:0000313" key="1">
    <source>
        <dbReference type="EnsemblMetazoa" id="PPA37988.1"/>
    </source>
</evidence>
<reference evidence="1" key="2">
    <citation type="submission" date="2022-06" db="UniProtKB">
        <authorList>
            <consortium name="EnsemblMetazoa"/>
        </authorList>
    </citation>
    <scope>IDENTIFICATION</scope>
    <source>
        <strain evidence="1">PS312</strain>
    </source>
</reference>
<dbReference type="EnsemblMetazoa" id="PPA37988.1">
    <property type="protein sequence ID" value="PPA37988.1"/>
    <property type="gene ID" value="WBGene00276357"/>
</dbReference>
<dbReference type="Proteomes" id="UP000005239">
    <property type="component" value="Unassembled WGS sequence"/>
</dbReference>